<evidence type="ECO:0000256" key="1">
    <source>
        <dbReference type="SAM" id="SignalP"/>
    </source>
</evidence>
<evidence type="ECO:0000313" key="2">
    <source>
        <dbReference type="EMBL" id="GAA0705743.1"/>
    </source>
</evidence>
<organism evidence="2 3">
    <name type="scientific">Dokdonella soli</name>
    <dbReference type="NCBI Taxonomy" id="529810"/>
    <lineage>
        <taxon>Bacteria</taxon>
        <taxon>Pseudomonadati</taxon>
        <taxon>Pseudomonadota</taxon>
        <taxon>Gammaproteobacteria</taxon>
        <taxon>Lysobacterales</taxon>
        <taxon>Rhodanobacteraceae</taxon>
        <taxon>Dokdonella</taxon>
    </lineage>
</organism>
<feature type="chain" id="PRO_5045940062" description="Long-chain fatty acid transporter" evidence="1">
    <location>
        <begin position="19"/>
        <end position="389"/>
    </location>
</feature>
<reference evidence="2 3" key="1">
    <citation type="journal article" date="2019" name="Int. J. Syst. Evol. Microbiol.">
        <title>The Global Catalogue of Microorganisms (GCM) 10K type strain sequencing project: providing services to taxonomists for standard genome sequencing and annotation.</title>
        <authorList>
            <consortium name="The Broad Institute Genomics Platform"/>
            <consortium name="The Broad Institute Genome Sequencing Center for Infectious Disease"/>
            <person name="Wu L."/>
            <person name="Ma J."/>
        </authorList>
    </citation>
    <scope>NUCLEOTIDE SEQUENCE [LARGE SCALE GENOMIC DNA]</scope>
    <source>
        <strain evidence="2 3">JCM 15421</strain>
    </source>
</reference>
<keyword evidence="3" id="KW-1185">Reference proteome</keyword>
<feature type="signal peptide" evidence="1">
    <location>
        <begin position="1"/>
        <end position="18"/>
    </location>
</feature>
<evidence type="ECO:0000313" key="3">
    <source>
        <dbReference type="Proteomes" id="UP001501523"/>
    </source>
</evidence>
<name>A0ABN1IC50_9GAMM</name>
<dbReference type="Gene3D" id="2.40.160.60">
    <property type="entry name" value="Outer membrane protein transport protein (OMPP1/FadL/TodX)"/>
    <property type="match status" value="1"/>
</dbReference>
<proteinExistence type="predicted"/>
<comment type="caution">
    <text evidence="2">The sequence shown here is derived from an EMBL/GenBank/DDBJ whole genome shotgun (WGS) entry which is preliminary data.</text>
</comment>
<dbReference type="Proteomes" id="UP001501523">
    <property type="component" value="Unassembled WGS sequence"/>
</dbReference>
<accession>A0ABN1IC50</accession>
<sequence length="389" mass="41088">MGALSAGLALPFSLMAHAVAFDGGLAAASSASSSRVEAAADEPVLGRWHDYALSSITPQFSWAVLPPSYGAPQLLDNYSGDVARAPLFKARETSATRLGISVATGTVADTPAVLPNPSPHLIGVPQPGLQRTVIAPTLASDWGDRGTLRLTGVLAYQRFASLGLGMTATDGWAPPPPWLSDSSYGAGARVDVGSAIGSRLRWDVGYQSRVGMGAFANYRGVFADAGNFDIPASATAGLSYALTPQFAVDIGVQRVMYSAIKPFTSSSLPTRFLALLGDGSSPVFAWRDLNVYSIGWTLRDEDVGDVQLRYTTRQQPIPTSTLLANALAPATANDMISLGWSRGFGASSNLSFTASYASSPYYLLMPSYLSRSDGTASQFEFEAIWAMRF</sequence>
<evidence type="ECO:0008006" key="4">
    <source>
        <dbReference type="Google" id="ProtNLM"/>
    </source>
</evidence>
<gene>
    <name evidence="2" type="ORF">GCM10009105_03410</name>
</gene>
<dbReference type="EMBL" id="BAAAEU010000001">
    <property type="protein sequence ID" value="GAA0705743.1"/>
    <property type="molecule type" value="Genomic_DNA"/>
</dbReference>
<keyword evidence="1" id="KW-0732">Signal</keyword>
<protein>
    <recommendedName>
        <fullName evidence="4">Long-chain fatty acid transporter</fullName>
    </recommendedName>
</protein>
<dbReference type="SUPFAM" id="SSF56935">
    <property type="entry name" value="Porins"/>
    <property type="match status" value="1"/>
</dbReference>